<accession>A0ABT9XL25</accession>
<evidence type="ECO:0000256" key="2">
    <source>
        <dbReference type="ARBA" id="ARBA00023239"/>
    </source>
</evidence>
<dbReference type="NCBIfam" id="TIGR03695">
    <property type="entry name" value="menH_SHCHC"/>
    <property type="match status" value="1"/>
</dbReference>
<sequence length="274" mass="29573">MNEQSVLVNGCRYFVRTAGTGPALLLLHGFTGSSRTWEPLMQALSGAFRMVAVDLLGHGQTDAPADAARYSTSETVGDLVTLMQGLGHDRFGVVGYSMGGRIALSLTMMAPVHVTRLFLESASPGLRTDAERADRVARDEALAAYIESAGIEAFVDRWEQTPLFATQASLPEAVRARQRAIRLSQRPRGLANSLRGIGTGAQPSWWGRLDAISAPVLLLTGALDTKFCAIARDMAANIPSALHITVDGAGHTVHLEQPEAYIEQVRQFFQEVEV</sequence>
<evidence type="ECO:0000313" key="5">
    <source>
        <dbReference type="EMBL" id="MDQ0191006.1"/>
    </source>
</evidence>
<comment type="pathway">
    <text evidence="3">Quinol/quinone metabolism; 1,4-dihydroxy-2-naphthoate biosynthesis; 1,4-dihydroxy-2-naphthoate from chorismate: step 3/7.</text>
</comment>
<keyword evidence="1 3" id="KW-0474">Menaquinone biosynthesis</keyword>
<evidence type="ECO:0000256" key="1">
    <source>
        <dbReference type="ARBA" id="ARBA00022428"/>
    </source>
</evidence>
<dbReference type="RefSeq" id="WP_274455588.1">
    <property type="nucleotide sequence ID" value="NZ_CP067097.1"/>
</dbReference>
<dbReference type="PRINTS" id="PR00111">
    <property type="entry name" value="ABHYDROLASE"/>
</dbReference>
<comment type="pathway">
    <text evidence="3">Quinol/quinone metabolism; menaquinone biosynthesis.</text>
</comment>
<dbReference type="InterPro" id="IPR000073">
    <property type="entry name" value="AB_hydrolase_1"/>
</dbReference>
<comment type="subunit">
    <text evidence="3">Monomer.</text>
</comment>
<dbReference type="PANTHER" id="PTHR42916">
    <property type="entry name" value="2-SUCCINYL-5-ENOLPYRUVYL-6-HYDROXY-3-CYCLOHEXENE-1-CARBOXYLATE SYNTHASE"/>
    <property type="match status" value="1"/>
</dbReference>
<comment type="similarity">
    <text evidence="3">Belongs to the AB hydrolase superfamily. MenH family.</text>
</comment>
<reference evidence="5 6" key="1">
    <citation type="submission" date="2023-07" db="EMBL/GenBank/DDBJ databases">
        <title>Genomic Encyclopedia of Type Strains, Phase IV (KMG-IV): sequencing the most valuable type-strain genomes for metagenomic binning, comparative biology and taxonomic classification.</title>
        <authorList>
            <person name="Goeker M."/>
        </authorList>
    </citation>
    <scope>NUCLEOTIDE SEQUENCE [LARGE SCALE GENOMIC DNA]</scope>
    <source>
        <strain evidence="5 6">DSM 4006</strain>
    </source>
</reference>
<feature type="domain" description="AB hydrolase-1" evidence="4">
    <location>
        <begin position="22"/>
        <end position="258"/>
    </location>
</feature>
<gene>
    <name evidence="3" type="primary">menH</name>
    <name evidence="5" type="ORF">J2S03_002873</name>
</gene>
<dbReference type="Pfam" id="PF00561">
    <property type="entry name" value="Abhydrolase_1"/>
    <property type="match status" value="1"/>
</dbReference>
<protein>
    <recommendedName>
        <fullName evidence="3">Putative 2-succinyl-6-hydroxy-2,4-cyclohexadiene-1-carboxylate synthase</fullName>
        <shortName evidence="3">SHCHC synthase</shortName>
        <ecNumber evidence="3">4.2.99.20</ecNumber>
    </recommendedName>
</protein>
<organism evidence="5 6">
    <name type="scientific">Alicyclobacillus cycloheptanicus</name>
    <dbReference type="NCBI Taxonomy" id="1457"/>
    <lineage>
        <taxon>Bacteria</taxon>
        <taxon>Bacillati</taxon>
        <taxon>Bacillota</taxon>
        <taxon>Bacilli</taxon>
        <taxon>Bacillales</taxon>
        <taxon>Alicyclobacillaceae</taxon>
        <taxon>Alicyclobacillus</taxon>
    </lineage>
</organism>
<comment type="caution">
    <text evidence="5">The sequence shown here is derived from an EMBL/GenBank/DDBJ whole genome shotgun (WGS) entry which is preliminary data.</text>
</comment>
<dbReference type="PANTHER" id="PTHR42916:SF1">
    <property type="entry name" value="PROTEIN PHYLLO, CHLOROPLASTIC"/>
    <property type="match status" value="1"/>
</dbReference>
<dbReference type="Gene3D" id="3.40.50.1820">
    <property type="entry name" value="alpha/beta hydrolase"/>
    <property type="match status" value="1"/>
</dbReference>
<dbReference type="InterPro" id="IPR022485">
    <property type="entry name" value="SHCHC_synthase_MenH"/>
</dbReference>
<dbReference type="InterPro" id="IPR029058">
    <property type="entry name" value="AB_hydrolase_fold"/>
</dbReference>
<name>A0ABT9XL25_9BACL</name>
<dbReference type="HAMAP" id="MF_01660">
    <property type="entry name" value="MenH"/>
    <property type="match status" value="1"/>
</dbReference>
<keyword evidence="6" id="KW-1185">Reference proteome</keyword>
<keyword evidence="2 3" id="KW-0456">Lyase</keyword>
<proteinExistence type="inferred from homology"/>
<dbReference type="EC" id="4.2.99.20" evidence="3"/>
<comment type="catalytic activity">
    <reaction evidence="3">
        <text>5-enolpyruvoyl-6-hydroxy-2-succinyl-cyclohex-3-ene-1-carboxylate = (1R,6R)-6-hydroxy-2-succinyl-cyclohexa-2,4-diene-1-carboxylate + pyruvate</text>
        <dbReference type="Rhea" id="RHEA:25597"/>
        <dbReference type="ChEBI" id="CHEBI:15361"/>
        <dbReference type="ChEBI" id="CHEBI:58689"/>
        <dbReference type="ChEBI" id="CHEBI:58818"/>
        <dbReference type="EC" id="4.2.99.20"/>
    </reaction>
</comment>
<dbReference type="EMBL" id="JAUSTP010000029">
    <property type="protein sequence ID" value="MDQ0191006.1"/>
    <property type="molecule type" value="Genomic_DNA"/>
</dbReference>
<evidence type="ECO:0000313" key="6">
    <source>
        <dbReference type="Proteomes" id="UP001232973"/>
    </source>
</evidence>
<dbReference type="Proteomes" id="UP001232973">
    <property type="component" value="Unassembled WGS sequence"/>
</dbReference>
<dbReference type="SUPFAM" id="SSF53474">
    <property type="entry name" value="alpha/beta-Hydrolases"/>
    <property type="match status" value="1"/>
</dbReference>
<evidence type="ECO:0000259" key="4">
    <source>
        <dbReference type="Pfam" id="PF00561"/>
    </source>
</evidence>
<evidence type="ECO:0000256" key="3">
    <source>
        <dbReference type="HAMAP-Rule" id="MF_01660"/>
    </source>
</evidence>
<comment type="function">
    <text evidence="3">Catalyzes a proton abstraction reaction that results in 2,5-elimination of pyruvate from 2-succinyl-5-enolpyruvyl-6-hydroxy-3-cyclohexene-1-carboxylate (SEPHCHC) and the formation of 2-succinyl-6-hydroxy-2,4-cyclohexadiene-1-carboxylate (SHCHC).</text>
</comment>